<protein>
    <recommendedName>
        <fullName evidence="2">Outer membrane protein beta-barrel domain-containing protein</fullName>
    </recommendedName>
</protein>
<reference evidence="1" key="1">
    <citation type="submission" date="2018-06" db="EMBL/GenBank/DDBJ databases">
        <authorList>
            <person name="Zhirakovskaya E."/>
        </authorList>
    </citation>
    <scope>NUCLEOTIDE SEQUENCE</scope>
</reference>
<dbReference type="AlphaFoldDB" id="A0A3B0ZNS7"/>
<sequence length="160" mass="18279">MLVDKIVFKIFYVSVGLVIVAKNLHALESSVNYRLGTSYTDNSLLNVNNKKDELTVNTLVGFSLGDQLRVINYSLLANVNYTNYTKNTLADTTFYKMIADFNWEIIPSSLTWQINNNLSVQERNQLNRPLPTNKQQVNIFSTGPSYIYRLSPINSILLDY</sequence>
<evidence type="ECO:0008006" key="2">
    <source>
        <dbReference type="Google" id="ProtNLM"/>
    </source>
</evidence>
<feature type="non-terminal residue" evidence="1">
    <location>
        <position position="160"/>
    </location>
</feature>
<name>A0A3B0ZNS7_9ZZZZ</name>
<proteinExistence type="predicted"/>
<organism evidence="1">
    <name type="scientific">hydrothermal vent metagenome</name>
    <dbReference type="NCBI Taxonomy" id="652676"/>
    <lineage>
        <taxon>unclassified sequences</taxon>
        <taxon>metagenomes</taxon>
        <taxon>ecological metagenomes</taxon>
    </lineage>
</organism>
<accession>A0A3B0ZNS7</accession>
<gene>
    <name evidence="1" type="ORF">MNBD_GAMMA22-1</name>
</gene>
<evidence type="ECO:0000313" key="1">
    <source>
        <dbReference type="EMBL" id="VAW95215.1"/>
    </source>
</evidence>
<dbReference type="EMBL" id="UOFS01000022">
    <property type="protein sequence ID" value="VAW95215.1"/>
    <property type="molecule type" value="Genomic_DNA"/>
</dbReference>